<reference evidence="2" key="1">
    <citation type="submission" date="2018-10" db="EMBL/GenBank/DDBJ databases">
        <title>Hidden diversity of soil giant viruses.</title>
        <authorList>
            <person name="Schulz F."/>
            <person name="Alteio L."/>
            <person name="Goudeau D."/>
            <person name="Ryan E.M."/>
            <person name="Malmstrom R.R."/>
            <person name="Blanchard J."/>
            <person name="Woyke T."/>
        </authorList>
    </citation>
    <scope>NUCLEOTIDE SEQUENCE</scope>
    <source>
        <strain evidence="2">SYV1</strain>
    </source>
</reference>
<keyword evidence="1" id="KW-0472">Membrane</keyword>
<dbReference type="EMBL" id="MK072510">
    <property type="protein sequence ID" value="AYV86599.1"/>
    <property type="molecule type" value="Genomic_DNA"/>
</dbReference>
<feature type="transmembrane region" description="Helical" evidence="1">
    <location>
        <begin position="35"/>
        <end position="55"/>
    </location>
</feature>
<organism evidence="2">
    <name type="scientific">Sylvanvirus sp</name>
    <dbReference type="NCBI Taxonomy" id="2487774"/>
    <lineage>
        <taxon>Viruses</taxon>
    </lineage>
</organism>
<feature type="transmembrane region" description="Helical" evidence="1">
    <location>
        <begin position="135"/>
        <end position="157"/>
    </location>
</feature>
<protein>
    <submittedName>
        <fullName evidence="2">Uncharacterized protein</fullName>
    </submittedName>
</protein>
<proteinExistence type="predicted"/>
<evidence type="ECO:0000313" key="2">
    <source>
        <dbReference type="EMBL" id="AYV86599.1"/>
    </source>
</evidence>
<keyword evidence="1" id="KW-0812">Transmembrane</keyword>
<name>A0A3G5AKX2_9VIRU</name>
<keyword evidence="1" id="KW-1133">Transmembrane helix</keyword>
<evidence type="ECO:0000256" key="1">
    <source>
        <dbReference type="SAM" id="Phobius"/>
    </source>
</evidence>
<gene>
    <name evidence="2" type="ORF">Sylvanvirus4_13</name>
</gene>
<feature type="transmembrane region" description="Helical" evidence="1">
    <location>
        <begin position="93"/>
        <end position="115"/>
    </location>
</feature>
<accession>A0A3G5AKX2</accession>
<sequence>MRLFILRVFSVNVFYFVRSLILTSENTCSVSLLGIQHTLIIISYVLGDLIADFLWPAVYRCWKKRTTRYTREYQACLELNLAEEYSATAFRHYLLCSGASFMPGLAVLALMGNLIKLKCDQYRISHLCRLRHRVYATYHKFLLVLGFVTVLAFLIGYPKGILMMFINRNTFFTCDLLAY</sequence>